<keyword evidence="2" id="KW-1185">Reference proteome</keyword>
<organism evidence="1 2">
    <name type="scientific">Cirrhinus molitorella</name>
    <name type="common">mud carp</name>
    <dbReference type="NCBI Taxonomy" id="172907"/>
    <lineage>
        <taxon>Eukaryota</taxon>
        <taxon>Metazoa</taxon>
        <taxon>Chordata</taxon>
        <taxon>Craniata</taxon>
        <taxon>Vertebrata</taxon>
        <taxon>Euteleostomi</taxon>
        <taxon>Actinopterygii</taxon>
        <taxon>Neopterygii</taxon>
        <taxon>Teleostei</taxon>
        <taxon>Ostariophysi</taxon>
        <taxon>Cypriniformes</taxon>
        <taxon>Cyprinidae</taxon>
        <taxon>Labeoninae</taxon>
        <taxon>Labeonini</taxon>
        <taxon>Cirrhinus</taxon>
    </lineage>
</organism>
<gene>
    <name evidence="1" type="ORF">Q8A67_009652</name>
</gene>
<comment type="caution">
    <text evidence="1">The sequence shown here is derived from an EMBL/GenBank/DDBJ whole genome shotgun (WGS) entry which is preliminary data.</text>
</comment>
<protein>
    <recommendedName>
        <fullName evidence="3">Protein SSUH2 homolog</fullName>
    </recommendedName>
</protein>
<dbReference type="AlphaFoldDB" id="A0AA88PQV9"/>
<accession>A0AA88PQV9</accession>
<dbReference type="PANTHER" id="PTHR48465">
    <property type="entry name" value="PROTEIN SSUH2 HOMOLOG"/>
    <property type="match status" value="1"/>
</dbReference>
<reference evidence="1" key="1">
    <citation type="submission" date="2023-08" db="EMBL/GenBank/DDBJ databases">
        <title>Chromosome-level Genome Assembly of mud carp (Cirrhinus molitorella).</title>
        <authorList>
            <person name="Liu H."/>
        </authorList>
    </citation>
    <scope>NUCLEOTIDE SEQUENCE</scope>
    <source>
        <strain evidence="1">Prfri</strain>
        <tissue evidence="1">Muscle</tissue>
    </source>
</reference>
<evidence type="ECO:0000313" key="2">
    <source>
        <dbReference type="Proteomes" id="UP001187343"/>
    </source>
</evidence>
<dbReference type="InterPro" id="IPR052789">
    <property type="entry name" value="SSUH2_homolog"/>
</dbReference>
<evidence type="ECO:0000313" key="1">
    <source>
        <dbReference type="EMBL" id="KAK2898234.1"/>
    </source>
</evidence>
<dbReference type="Proteomes" id="UP001187343">
    <property type="component" value="Unassembled WGS sequence"/>
</dbReference>
<dbReference type="PANTHER" id="PTHR48465:SF1">
    <property type="entry name" value="PROTEIN SSUH2 HOMOLOG"/>
    <property type="match status" value="1"/>
</dbReference>
<proteinExistence type="predicted"/>
<dbReference type="EMBL" id="JAUYZG010000009">
    <property type="protein sequence ID" value="KAK2898234.1"/>
    <property type="molecule type" value="Genomic_DNA"/>
</dbReference>
<name>A0AA88PQV9_9TELE</name>
<evidence type="ECO:0008006" key="3">
    <source>
        <dbReference type="Google" id="ProtNLM"/>
    </source>
</evidence>
<sequence length="433" mass="47598">MKLRSPERAFAFPGKTLRSSSKDLRNVKKTHKEAVTGTFTYHCVFKMEKPILSDYGTNYGTVNPVYGVPAPAMAAAPAAIIHGPSAPPANMFDAVPGYEGTLAGGGGGYLPPPMPSAPMPAPEQAPSSPNWNIPRISEDRAREAFATYVSSKCCYSSAPVREGVITNMEPFNTYRYRLETFTESRSTEWSQEPYTGQPVDAGVQPAPGPWQIAAQTPAFFKDHKQTIKVPYTSSVKNCHDCLGMGRNPCTTCAGAGNKPCWVCNGSGHRLSDERCTHCNGRGRENCSSCSGNGSCQCNTCHGKRQLLVFIKLNVKWSTEKDEFVAQDSSGLRVEKLGKVTGKELFKDAQFMVYPVRGFPDVSVAQASERLVGDHQVKYAQTSRILQQRQTIELIPITKVNYMWKGMSYVYYVYGNEFKVNAEDYPATCCCSVM</sequence>